<comment type="caution">
    <text evidence="6">The sequence shown here is derived from an EMBL/GenBank/DDBJ whole genome shotgun (WGS) entry which is preliminary data.</text>
</comment>
<gene>
    <name evidence="6" type="ORF">GSTENG00014671001</name>
</gene>
<dbReference type="KEGG" id="tng:GSTEN00014671G001"/>
<protein>
    <submittedName>
        <fullName evidence="6">(spotted green pufferfish) hypothetical protein</fullName>
    </submittedName>
</protein>
<feature type="non-terminal residue" evidence="6">
    <location>
        <position position="1"/>
    </location>
</feature>
<dbReference type="SUPFAM" id="SSF53822">
    <property type="entry name" value="Periplasmic binding protein-like I"/>
    <property type="match status" value="1"/>
</dbReference>
<reference evidence="6" key="2">
    <citation type="submission" date="2004-02" db="EMBL/GenBank/DDBJ databases">
        <authorList>
            <consortium name="Genoscope"/>
            <consortium name="Whitehead Institute Centre for Genome Research"/>
        </authorList>
    </citation>
    <scope>NUCLEOTIDE SEQUENCE</scope>
</reference>
<dbReference type="InterPro" id="IPR001828">
    <property type="entry name" value="ANF_lig-bd_rcpt"/>
</dbReference>
<dbReference type="Gene3D" id="3.40.50.2300">
    <property type="match status" value="1"/>
</dbReference>
<evidence type="ECO:0000259" key="5">
    <source>
        <dbReference type="Pfam" id="PF01094"/>
    </source>
</evidence>
<sequence>GLTVLQKILDTAAERNWQVTSVNLDSLTEATFIKLLTDLDYKKEFQIIVDCELERLNSIINLIAAQRRNLKNYHYILANLVRLTG</sequence>
<evidence type="ECO:0000256" key="2">
    <source>
        <dbReference type="ARBA" id="ARBA00022692"/>
    </source>
</evidence>
<reference evidence="6" key="1">
    <citation type="journal article" date="2004" name="Nature">
        <title>Genome duplication in the teleost fish Tetraodon nigroviridis reveals the early vertebrate proto-karyotype.</title>
        <authorList>
            <person name="Jaillon O."/>
            <person name="Aury J.-M."/>
            <person name="Brunet F."/>
            <person name="Petit J.-L."/>
            <person name="Stange-Thomann N."/>
            <person name="Mauceli E."/>
            <person name="Bouneau L."/>
            <person name="Fischer C."/>
            <person name="Ozouf-Costaz C."/>
            <person name="Bernot A."/>
            <person name="Nicaud S."/>
            <person name="Jaffe D."/>
            <person name="Fisher S."/>
            <person name="Lutfalla G."/>
            <person name="Dossat C."/>
            <person name="Segurens B."/>
            <person name="Dasilva C."/>
            <person name="Salanoubat M."/>
            <person name="Levy M."/>
            <person name="Boudet N."/>
            <person name="Castellano S."/>
            <person name="Anthouard V."/>
            <person name="Jubin C."/>
            <person name="Castelli V."/>
            <person name="Katinka M."/>
            <person name="Vacherie B."/>
            <person name="Biemont C."/>
            <person name="Skalli Z."/>
            <person name="Cattolico L."/>
            <person name="Poulain J."/>
            <person name="De Berardinis V."/>
            <person name="Cruaud C."/>
            <person name="Duprat S."/>
            <person name="Brottier P."/>
            <person name="Coutanceau J.-P."/>
            <person name="Gouzy J."/>
            <person name="Parra G."/>
            <person name="Lardier G."/>
            <person name="Chapple C."/>
            <person name="McKernan K.J."/>
            <person name="McEwan P."/>
            <person name="Bosak S."/>
            <person name="Kellis M."/>
            <person name="Volff J.-N."/>
            <person name="Guigo R."/>
            <person name="Zody M.C."/>
            <person name="Mesirov J."/>
            <person name="Lindblad-Toh K."/>
            <person name="Birren B."/>
            <person name="Nusbaum C."/>
            <person name="Kahn D."/>
            <person name="Robinson-Rechavi M."/>
            <person name="Laudet V."/>
            <person name="Schachter V."/>
            <person name="Quetier F."/>
            <person name="Saurin W."/>
            <person name="Scarpelli C."/>
            <person name="Wincker P."/>
            <person name="Lander E.S."/>
            <person name="Weissenbach J."/>
            <person name="Roest Crollius H."/>
        </authorList>
    </citation>
    <scope>NUCLEOTIDE SEQUENCE [LARGE SCALE GENOMIC DNA]</scope>
</reference>
<dbReference type="AlphaFoldDB" id="Q4SPU1"/>
<evidence type="ECO:0000313" key="6">
    <source>
        <dbReference type="EMBL" id="CAF97341.1"/>
    </source>
</evidence>
<evidence type="ECO:0000256" key="1">
    <source>
        <dbReference type="ARBA" id="ARBA00004370"/>
    </source>
</evidence>
<keyword evidence="4" id="KW-0472">Membrane</keyword>
<keyword evidence="2" id="KW-0812">Transmembrane</keyword>
<evidence type="ECO:0000256" key="3">
    <source>
        <dbReference type="ARBA" id="ARBA00022989"/>
    </source>
</evidence>
<keyword evidence="3" id="KW-1133">Transmembrane helix</keyword>
<accession>Q4SPU1</accession>
<comment type="subcellular location">
    <subcellularLocation>
        <location evidence="1">Membrane</location>
    </subcellularLocation>
</comment>
<name>Q4SPU1_TETNG</name>
<proteinExistence type="predicted"/>
<feature type="domain" description="Receptor ligand binding region" evidence="5">
    <location>
        <begin position="1"/>
        <end position="78"/>
    </location>
</feature>
<evidence type="ECO:0000256" key="4">
    <source>
        <dbReference type="ARBA" id="ARBA00023136"/>
    </source>
</evidence>
<dbReference type="GO" id="GO:0016020">
    <property type="term" value="C:membrane"/>
    <property type="evidence" value="ECO:0007669"/>
    <property type="project" value="UniProtKB-SubCell"/>
</dbReference>
<dbReference type="EMBL" id="CAAE01014536">
    <property type="protein sequence ID" value="CAF97341.1"/>
    <property type="molecule type" value="Genomic_DNA"/>
</dbReference>
<organism evidence="6">
    <name type="scientific">Tetraodon nigroviridis</name>
    <name type="common">Spotted green pufferfish</name>
    <name type="synonym">Chelonodon nigroviridis</name>
    <dbReference type="NCBI Taxonomy" id="99883"/>
    <lineage>
        <taxon>Eukaryota</taxon>
        <taxon>Metazoa</taxon>
        <taxon>Chordata</taxon>
        <taxon>Craniata</taxon>
        <taxon>Vertebrata</taxon>
        <taxon>Euteleostomi</taxon>
        <taxon>Actinopterygii</taxon>
        <taxon>Neopterygii</taxon>
        <taxon>Teleostei</taxon>
        <taxon>Neoteleostei</taxon>
        <taxon>Acanthomorphata</taxon>
        <taxon>Eupercaria</taxon>
        <taxon>Tetraodontiformes</taxon>
        <taxon>Tetradontoidea</taxon>
        <taxon>Tetraodontidae</taxon>
        <taxon>Tetraodon</taxon>
    </lineage>
</organism>
<dbReference type="Pfam" id="PF01094">
    <property type="entry name" value="ANF_receptor"/>
    <property type="match status" value="1"/>
</dbReference>
<dbReference type="OrthoDB" id="8849763at2759"/>
<dbReference type="InterPro" id="IPR028082">
    <property type="entry name" value="Peripla_BP_I"/>
</dbReference>